<comment type="caution">
    <text evidence="1">The sequence shown here is derived from an EMBL/GenBank/DDBJ whole genome shotgun (WGS) entry which is preliminary data.</text>
</comment>
<dbReference type="Proteomes" id="UP000177310">
    <property type="component" value="Unassembled WGS sequence"/>
</dbReference>
<evidence type="ECO:0000313" key="1">
    <source>
        <dbReference type="EMBL" id="OGY52011.1"/>
    </source>
</evidence>
<dbReference type="AlphaFoldDB" id="A0A1G1YIA5"/>
<accession>A0A1G1YIA5</accession>
<reference evidence="1 2" key="1">
    <citation type="journal article" date="2016" name="Nat. Commun.">
        <title>Thousands of microbial genomes shed light on interconnected biogeochemical processes in an aquifer system.</title>
        <authorList>
            <person name="Anantharaman K."/>
            <person name="Brown C.T."/>
            <person name="Hug L.A."/>
            <person name="Sharon I."/>
            <person name="Castelle C.J."/>
            <person name="Probst A.J."/>
            <person name="Thomas B.C."/>
            <person name="Singh A."/>
            <person name="Wilkins M.J."/>
            <person name="Karaoz U."/>
            <person name="Brodie E.L."/>
            <person name="Williams K.H."/>
            <person name="Hubbard S.S."/>
            <person name="Banfield J.F."/>
        </authorList>
    </citation>
    <scope>NUCLEOTIDE SEQUENCE [LARGE SCALE GENOMIC DNA]</scope>
</reference>
<name>A0A1G1YIA5_9BACT</name>
<protein>
    <submittedName>
        <fullName evidence="1">Uncharacterized protein</fullName>
    </submittedName>
</protein>
<dbReference type="STRING" id="1797542.A3J59_03780"/>
<organism evidence="1 2">
    <name type="scientific">Candidatus Buchananbacteria bacterium RIFCSPHIGHO2_02_FULL_56_16</name>
    <dbReference type="NCBI Taxonomy" id="1797542"/>
    <lineage>
        <taxon>Bacteria</taxon>
        <taxon>Candidatus Buchananiibacteriota</taxon>
    </lineage>
</organism>
<gene>
    <name evidence="1" type="ORF">A3J59_03780</name>
</gene>
<evidence type="ECO:0000313" key="2">
    <source>
        <dbReference type="Proteomes" id="UP000177310"/>
    </source>
</evidence>
<proteinExistence type="predicted"/>
<sequence length="115" mass="12681">MKLHADIHVRVPVLDQVEIFKHYGIILGMLEAIKGLPCEGSGDIAVSEGYAQASGSLTLCSFEGCGPHAMFTYYWNEVEASMDALSEQREGEISIKIEFSKTTEILKPKPDPLHN</sequence>
<dbReference type="EMBL" id="MHIL01000010">
    <property type="protein sequence ID" value="OGY52011.1"/>
    <property type="molecule type" value="Genomic_DNA"/>
</dbReference>